<dbReference type="InterPro" id="IPR036689">
    <property type="entry name" value="ESAT-6-like_sf"/>
</dbReference>
<dbReference type="Proteomes" id="UP000190797">
    <property type="component" value="Chromosome"/>
</dbReference>
<dbReference type="OrthoDB" id="3531238at2"/>
<protein>
    <recommendedName>
        <fullName evidence="3">WXG100 family type VII secretion target</fullName>
    </recommendedName>
</protein>
<dbReference type="STRING" id="1909395.BKM31_39265"/>
<dbReference type="Gene3D" id="1.10.287.1060">
    <property type="entry name" value="ESAT-6-like"/>
    <property type="match status" value="1"/>
</dbReference>
<evidence type="ECO:0000313" key="1">
    <source>
        <dbReference type="EMBL" id="AQZ66685.1"/>
    </source>
</evidence>
<reference evidence="2" key="1">
    <citation type="journal article" date="2017" name="Med. Chem. Commun.">
        <title>Nonomuraea sp. ATCC 55076 harbours the largest actinomycete chromosome to date and the kistamicin biosynthetic gene cluster.</title>
        <authorList>
            <person name="Nazari B."/>
            <person name="Forneris C.C."/>
            <person name="Gibson M.I."/>
            <person name="Moon K."/>
            <person name="Schramma K.R."/>
            <person name="Seyedsayamdost M.R."/>
        </authorList>
    </citation>
    <scope>NUCLEOTIDE SEQUENCE [LARGE SCALE GENOMIC DNA]</scope>
    <source>
        <strain evidence="2">ATCC 55076</strain>
    </source>
</reference>
<dbReference type="RefSeq" id="WP_080042967.1">
    <property type="nucleotide sequence ID" value="NZ_CP017717.1"/>
</dbReference>
<dbReference type="KEGG" id="noa:BKM31_39265"/>
<gene>
    <name evidence="1" type="ORF">BKM31_39265</name>
</gene>
<name>A0A1V0A905_9ACTN</name>
<dbReference type="Pfam" id="PF06013">
    <property type="entry name" value="WXG100"/>
    <property type="match status" value="1"/>
</dbReference>
<evidence type="ECO:0008006" key="3">
    <source>
        <dbReference type="Google" id="ProtNLM"/>
    </source>
</evidence>
<proteinExistence type="predicted"/>
<dbReference type="InterPro" id="IPR010310">
    <property type="entry name" value="T7SS_ESAT-6-like"/>
</dbReference>
<dbReference type="EMBL" id="CP017717">
    <property type="protein sequence ID" value="AQZ66685.1"/>
    <property type="molecule type" value="Genomic_DNA"/>
</dbReference>
<evidence type="ECO:0000313" key="2">
    <source>
        <dbReference type="Proteomes" id="UP000190797"/>
    </source>
</evidence>
<dbReference type="SUPFAM" id="SSF140453">
    <property type="entry name" value="EsxAB dimer-like"/>
    <property type="match status" value="1"/>
</dbReference>
<keyword evidence="2" id="KW-1185">Reference proteome</keyword>
<sequence length="112" mass="12338">MADQTQVSASDLTAAIGYIEEAATKLRTIQKNLDTAGVTLKASWVGQSEYAFDQVHRIWHQRMDKVLDSLRTLAENIGGSNRNYAAFNEERVQAINKIEALINAAPMSRTAG</sequence>
<accession>A0A1V0A905</accession>
<dbReference type="AlphaFoldDB" id="A0A1V0A905"/>
<dbReference type="NCBIfam" id="TIGR03930">
    <property type="entry name" value="WXG100_ESAT6"/>
    <property type="match status" value="1"/>
</dbReference>
<organism evidence="1 2">
    <name type="scientific">[Actinomadura] parvosata subsp. kistnae</name>
    <dbReference type="NCBI Taxonomy" id="1909395"/>
    <lineage>
        <taxon>Bacteria</taxon>
        <taxon>Bacillati</taxon>
        <taxon>Actinomycetota</taxon>
        <taxon>Actinomycetes</taxon>
        <taxon>Streptosporangiales</taxon>
        <taxon>Streptosporangiaceae</taxon>
        <taxon>Nonomuraea</taxon>
    </lineage>
</organism>